<protein>
    <submittedName>
        <fullName evidence="5">Penicillin acylase family protein</fullName>
    </submittedName>
</protein>
<keyword evidence="3" id="KW-0378">Hydrolase</keyword>
<dbReference type="GO" id="GO:0016811">
    <property type="term" value="F:hydrolase activity, acting on carbon-nitrogen (but not peptide) bonds, in linear amides"/>
    <property type="evidence" value="ECO:0007669"/>
    <property type="project" value="InterPro"/>
</dbReference>
<evidence type="ECO:0000313" key="6">
    <source>
        <dbReference type="Proteomes" id="UP000824236"/>
    </source>
</evidence>
<dbReference type="InterPro" id="IPR029055">
    <property type="entry name" value="Ntn_hydrolases_N"/>
</dbReference>
<keyword evidence="2" id="KW-0732">Signal</keyword>
<evidence type="ECO:0000256" key="1">
    <source>
        <dbReference type="ARBA" id="ARBA00006586"/>
    </source>
</evidence>
<comment type="similarity">
    <text evidence="1">Belongs to the peptidase S45 family.</text>
</comment>
<dbReference type="Gene3D" id="3.60.20.10">
    <property type="entry name" value="Glutamine Phosphoribosylpyrophosphate, subunit 1, domain 1"/>
    <property type="match status" value="1"/>
</dbReference>
<evidence type="ECO:0000313" key="5">
    <source>
        <dbReference type="EMBL" id="MBU3812936.1"/>
    </source>
</evidence>
<dbReference type="PANTHER" id="PTHR34218">
    <property type="entry name" value="PEPTIDASE S45 PENICILLIN AMIDASE"/>
    <property type="match status" value="1"/>
</dbReference>
<reference evidence="5" key="1">
    <citation type="journal article" date="2021" name="PeerJ">
        <title>Extensive microbial diversity within the chicken gut microbiome revealed by metagenomics and culture.</title>
        <authorList>
            <person name="Gilroy R."/>
            <person name="Ravi A."/>
            <person name="Getino M."/>
            <person name="Pursley I."/>
            <person name="Horton D.L."/>
            <person name="Alikhan N.F."/>
            <person name="Baker D."/>
            <person name="Gharbi K."/>
            <person name="Hall N."/>
            <person name="Watson M."/>
            <person name="Adriaenssens E.M."/>
            <person name="Foster-Nyarko E."/>
            <person name="Jarju S."/>
            <person name="Secka A."/>
            <person name="Antonio M."/>
            <person name="Oren A."/>
            <person name="Chaudhuri R.R."/>
            <person name="La Ragione R."/>
            <person name="Hildebrand F."/>
            <person name="Pallen M.J."/>
        </authorList>
    </citation>
    <scope>NUCLEOTIDE SEQUENCE</scope>
    <source>
        <strain evidence="5">B3-3758</strain>
    </source>
</reference>
<dbReference type="InterPro" id="IPR002692">
    <property type="entry name" value="S45"/>
</dbReference>
<dbReference type="Gene3D" id="1.10.439.10">
    <property type="entry name" value="Penicillin Amidohydrolase, domain 1"/>
    <property type="match status" value="1"/>
</dbReference>
<organism evidence="5 6">
    <name type="scientific">Candidatus Bacteroides intestinipullorum</name>
    <dbReference type="NCBI Taxonomy" id="2838471"/>
    <lineage>
        <taxon>Bacteria</taxon>
        <taxon>Pseudomonadati</taxon>
        <taxon>Bacteroidota</taxon>
        <taxon>Bacteroidia</taxon>
        <taxon>Bacteroidales</taxon>
        <taxon>Bacteroidaceae</taxon>
        <taxon>Bacteroides</taxon>
    </lineage>
</organism>
<gene>
    <name evidence="5" type="ORF">H9791_00295</name>
</gene>
<reference evidence="5" key="2">
    <citation type="submission" date="2021-04" db="EMBL/GenBank/DDBJ databases">
        <authorList>
            <person name="Gilroy R."/>
        </authorList>
    </citation>
    <scope>NUCLEOTIDE SEQUENCE</scope>
    <source>
        <strain evidence="5">B3-3758</strain>
    </source>
</reference>
<evidence type="ECO:0000256" key="4">
    <source>
        <dbReference type="ARBA" id="ARBA00023145"/>
    </source>
</evidence>
<dbReference type="Pfam" id="PF01804">
    <property type="entry name" value="Penicil_amidase"/>
    <property type="match status" value="1"/>
</dbReference>
<dbReference type="Gene3D" id="1.10.1400.10">
    <property type="match status" value="1"/>
</dbReference>
<dbReference type="InterPro" id="IPR023343">
    <property type="entry name" value="Penicillin_amidase_dom1"/>
</dbReference>
<dbReference type="InterPro" id="IPR043146">
    <property type="entry name" value="Penicillin_amidase_N_B-knob"/>
</dbReference>
<proteinExistence type="inferred from homology"/>
<evidence type="ECO:0000256" key="3">
    <source>
        <dbReference type="ARBA" id="ARBA00022801"/>
    </source>
</evidence>
<dbReference type="EMBL" id="JAHLFO010000003">
    <property type="protein sequence ID" value="MBU3812936.1"/>
    <property type="molecule type" value="Genomic_DNA"/>
</dbReference>
<dbReference type="GO" id="GO:0017000">
    <property type="term" value="P:antibiotic biosynthetic process"/>
    <property type="evidence" value="ECO:0007669"/>
    <property type="project" value="InterPro"/>
</dbReference>
<dbReference type="PANTHER" id="PTHR34218:SF3">
    <property type="entry name" value="ACYL-HOMOSERINE LACTONE ACYLASE PVDQ"/>
    <property type="match status" value="1"/>
</dbReference>
<accession>A0A9E2KEZ1</accession>
<dbReference type="InterPro" id="IPR043147">
    <property type="entry name" value="Penicillin_amidase_A-knob"/>
</dbReference>
<dbReference type="Gene3D" id="2.30.120.10">
    <property type="match status" value="1"/>
</dbReference>
<comment type="caution">
    <text evidence="5">The sequence shown here is derived from an EMBL/GenBank/DDBJ whole genome shotgun (WGS) entry which is preliminary data.</text>
</comment>
<name>A0A9E2KEZ1_9BACE</name>
<sequence length="651" mass="75179">MAKIYRDDYGIPHIMATTSFDAAKAIAYVHSEDDFYTLQLWFLAIKFKSGHFDDWDGPYLDFLSFFFDIQGKTLDLLPTISDEYKSLADSYCSGINQYAKEHEENVLDPSIFPVNSVDLLQVQHLMEVIGIQIDKPYSYLNKKQSRRLPHKEGSNAIAIGANKSASKSSLIAVSPHQMLEGIFSYYEVHLSIEDSENIEYHGFILPCSFSIFMGTNFQIAWGSTASYPEMYTIYKIDVQKRFGRVKSFLYDGKEILLKRCTYKNYIKLYGKIPIPIIKNFYESEFGNIIEIKGTFYLILIDMLGKQFGAEMVHKLNVCKSNSEALNLLRQSRYTYLDLVCIDKDNNLLYVHNSHEKVREDESLHYKDVLDVCHLREELSAQYYKDNLVVEKNPACGYIVSANQSPLNVTDTHRPIGKIKGLVYQHENSRSNRIKDILNATELFSIDDLKSILFDYKISLPIIRNVDLSALYQPELNSYKSIAPLLGLLRDWDGNACPQSEAAAIFALFFYKYKEKYYVCSKNPDVIKIATVQEIVDCLSWVKKRYYKGQKLENIQFLRRGEVSLPIGGVPDSINTVRPYFEKGKLYAEEASAFRMIVDLRNRISLTCHPYGASSNMESPNYTNQMRMFIEGGYKRLKTIDYYQNNYNFYEL</sequence>
<evidence type="ECO:0000256" key="2">
    <source>
        <dbReference type="ARBA" id="ARBA00022729"/>
    </source>
</evidence>
<dbReference type="Proteomes" id="UP000824236">
    <property type="component" value="Unassembled WGS sequence"/>
</dbReference>
<keyword evidence="4" id="KW-0865">Zymogen</keyword>
<dbReference type="SUPFAM" id="SSF56235">
    <property type="entry name" value="N-terminal nucleophile aminohydrolases (Ntn hydrolases)"/>
    <property type="match status" value="1"/>
</dbReference>
<dbReference type="AlphaFoldDB" id="A0A9E2KEZ1"/>